<dbReference type="InterPro" id="IPR014143">
    <property type="entry name" value="NHEJ_ligase_prk"/>
</dbReference>
<dbReference type="NCBIfam" id="TIGR02777">
    <property type="entry name" value="LigD_PE_dom"/>
    <property type="match status" value="1"/>
</dbReference>
<dbReference type="Pfam" id="PF13298">
    <property type="entry name" value="LigD_N"/>
    <property type="match status" value="1"/>
</dbReference>
<feature type="region of interest" description="Disordered" evidence="21">
    <location>
        <begin position="506"/>
        <end position="601"/>
    </location>
</feature>
<dbReference type="GO" id="GO:0003887">
    <property type="term" value="F:DNA-directed DNA polymerase activity"/>
    <property type="evidence" value="ECO:0007669"/>
    <property type="project" value="UniProtKB-KW"/>
</dbReference>
<evidence type="ECO:0000256" key="6">
    <source>
        <dbReference type="ARBA" id="ARBA00022722"/>
    </source>
</evidence>
<sequence length="872" mass="95037">MSLTEYRRKRRFDTTREPEPGKPAPRGQRAIFVVQLHHASRRHYDFRLQIGDALKSWAVPKGPSYDPAVKRMAVEVEDHPLDYAGFEGEIPKGEYGGGHVARFDTGVWAADGDPEEGLAKGHLRFELFGRKLKGRWHLVRSHKPARQPQWLLFKDRDEFAGALEADDLLADIPPPPAEDAKRAGTGKARKRKEREVEAPAKRSDDWAAAARRLDGARRGAAPDGPFAPQLAKLGDAAPQGEAWLHELKWDGYRLLATVARGKVRLWSRNAIEWTAKVPEITAAVARLGLKSAAFDGELIAGRGSREDFNLLQGTLSGERQGALALVLFDLLHVDGVDISDAPLFARKALLQRILGERPPAHLAYSAHIEGAAETAVELASESGFEGIISKRGDRPYRPGRGDDWRKTKELASDEYAVVGYTPPKGSRNGFGSLLLARPDPEHGWRYAGRVGSGFSDALLTELTPRIGRAGRDVPTVFVPPNDTDLRAAKWFAPRFVVEVFSRGTGGHGLLRQPSLKAVRPDKSVDDLHDSDRNGDDTMASPTATPTPRKRAAAKTAKPATASAPKRAAAARTGRAASTGSATTSDAPRTPPTLSSPEKVLFPGDTLTKRDVADYYTAAMPWLLPEIAGRPQSVIRCPGGIASACFFQKHHTAGMTLVETVRLKEESGSGDYLVVNDAAAALELVQFNALEFHPWGAHADAPDIADRIVFDLDPGEGVSWPDIVAAARHVRELLKQLGLESFVRTTGGKGLHVVAPLSPGADWSVVKPFAHAFAQGMVELDPLKYVATATKKFRKDRIFVDYLRNGRGATSVASFSLRARAGAPVSMPLRWEELGRVKSGDAFTLRNAPARLKRLKAHPWGDYATLQQSLPDL</sequence>
<dbReference type="Pfam" id="PF21686">
    <property type="entry name" value="LigD_Prim-Pol"/>
    <property type="match status" value="1"/>
</dbReference>
<feature type="compositionally biased region" description="Low complexity" evidence="21">
    <location>
        <begin position="553"/>
        <end position="584"/>
    </location>
</feature>
<keyword evidence="8" id="KW-0547">Nucleotide-binding</keyword>
<dbReference type="GO" id="GO:0046872">
    <property type="term" value="F:metal ion binding"/>
    <property type="evidence" value="ECO:0007669"/>
    <property type="project" value="UniProtKB-KW"/>
</dbReference>
<comment type="catalytic activity">
    <reaction evidence="20">
        <text>ATP + (deoxyribonucleotide)n-3'-hydroxyl + 5'-phospho-(deoxyribonucleotide)m = (deoxyribonucleotide)n+m + AMP + diphosphate.</text>
        <dbReference type="EC" id="6.5.1.1"/>
    </reaction>
</comment>
<dbReference type="GO" id="GO:0005524">
    <property type="term" value="F:ATP binding"/>
    <property type="evidence" value="ECO:0007669"/>
    <property type="project" value="UniProtKB-KW"/>
</dbReference>
<protein>
    <recommendedName>
        <fullName evidence="2">DNA ligase (ATP)</fullName>
        <ecNumber evidence="2">6.5.1.1</ecNumber>
    </recommendedName>
    <alternativeName>
        <fullName evidence="19">NHEJ DNA polymerase</fullName>
    </alternativeName>
</protein>
<dbReference type="EC" id="6.5.1.1" evidence="2"/>
<dbReference type="Pfam" id="PF01068">
    <property type="entry name" value="DNA_ligase_A_M"/>
    <property type="match status" value="1"/>
</dbReference>
<evidence type="ECO:0000256" key="4">
    <source>
        <dbReference type="ARBA" id="ARBA00022679"/>
    </source>
</evidence>
<dbReference type="GO" id="GO:0003677">
    <property type="term" value="F:DNA binding"/>
    <property type="evidence" value="ECO:0007669"/>
    <property type="project" value="UniProtKB-KW"/>
</dbReference>
<dbReference type="Proteomes" id="UP000218968">
    <property type="component" value="Chromosome"/>
</dbReference>
<accession>A0A290XC19</accession>
<dbReference type="InterPro" id="IPR014145">
    <property type="entry name" value="LigD_pol_dom"/>
</dbReference>
<keyword evidence="11" id="KW-0269">Exonuclease</keyword>
<keyword evidence="14" id="KW-0238">DNA-binding</keyword>
<keyword evidence="18" id="KW-0511">Multifunctional enzyme</keyword>
<feature type="compositionally biased region" description="Basic and acidic residues" evidence="21">
    <location>
        <begin position="193"/>
        <end position="203"/>
    </location>
</feature>
<dbReference type="InterPro" id="IPR012309">
    <property type="entry name" value="DNA_ligase_ATP-dep_C"/>
</dbReference>
<keyword evidence="3 23" id="KW-0436">Ligase</keyword>
<dbReference type="RefSeq" id="WP_096296857.1">
    <property type="nucleotide sequence ID" value="NZ_CP023406.1"/>
</dbReference>
<evidence type="ECO:0000256" key="7">
    <source>
        <dbReference type="ARBA" id="ARBA00022723"/>
    </source>
</evidence>
<name>A0A290XC19_9GAMM</name>
<organism evidence="23 24">
    <name type="scientific">Luteimonas chenhongjianii</name>
    <dbReference type="NCBI Taxonomy" id="2006110"/>
    <lineage>
        <taxon>Bacteria</taxon>
        <taxon>Pseudomonadati</taxon>
        <taxon>Pseudomonadota</taxon>
        <taxon>Gammaproteobacteria</taxon>
        <taxon>Lysobacterales</taxon>
        <taxon>Lysobacteraceae</taxon>
        <taxon>Luteimonas</taxon>
    </lineage>
</organism>
<dbReference type="InterPro" id="IPR052171">
    <property type="entry name" value="NHEJ_LigD"/>
</dbReference>
<keyword evidence="17" id="KW-0464">Manganese</keyword>
<dbReference type="GO" id="GO:0004527">
    <property type="term" value="F:exonuclease activity"/>
    <property type="evidence" value="ECO:0007669"/>
    <property type="project" value="UniProtKB-KW"/>
</dbReference>
<dbReference type="InterPro" id="IPR014144">
    <property type="entry name" value="LigD_PE_domain"/>
</dbReference>
<dbReference type="InterPro" id="IPR014146">
    <property type="entry name" value="LigD_ligase_dom"/>
</dbReference>
<dbReference type="OrthoDB" id="9802472at2"/>
<dbReference type="InterPro" id="IPR033651">
    <property type="entry name" value="PaeLigD_Pol-like"/>
</dbReference>
<keyword evidence="16" id="KW-0234">DNA repair</keyword>
<evidence type="ECO:0000256" key="1">
    <source>
        <dbReference type="ARBA" id="ARBA00001936"/>
    </source>
</evidence>
<evidence type="ECO:0000256" key="8">
    <source>
        <dbReference type="ARBA" id="ARBA00022741"/>
    </source>
</evidence>
<feature type="region of interest" description="Disordered" evidence="21">
    <location>
        <begin position="1"/>
        <end position="28"/>
    </location>
</feature>
<keyword evidence="10" id="KW-0378">Hydrolase</keyword>
<keyword evidence="13" id="KW-0239">DNA-directed DNA polymerase</keyword>
<dbReference type="GO" id="GO:0006281">
    <property type="term" value="P:DNA repair"/>
    <property type="evidence" value="ECO:0007669"/>
    <property type="project" value="UniProtKB-KW"/>
</dbReference>
<dbReference type="NCBIfam" id="TIGR02776">
    <property type="entry name" value="NHEJ_ligase_prk"/>
    <property type="match status" value="1"/>
</dbReference>
<dbReference type="Gene3D" id="2.40.50.140">
    <property type="entry name" value="Nucleic acid-binding proteins"/>
    <property type="match status" value="1"/>
</dbReference>
<dbReference type="GO" id="GO:0006310">
    <property type="term" value="P:DNA recombination"/>
    <property type="evidence" value="ECO:0007669"/>
    <property type="project" value="UniProtKB-KW"/>
</dbReference>
<evidence type="ECO:0000256" key="19">
    <source>
        <dbReference type="ARBA" id="ARBA00029943"/>
    </source>
</evidence>
<keyword evidence="4" id="KW-0808">Transferase</keyword>
<evidence type="ECO:0000256" key="12">
    <source>
        <dbReference type="ARBA" id="ARBA00022840"/>
    </source>
</evidence>
<comment type="cofactor">
    <cofactor evidence="1">
        <name>Mn(2+)</name>
        <dbReference type="ChEBI" id="CHEBI:29035"/>
    </cofactor>
</comment>
<evidence type="ECO:0000256" key="15">
    <source>
        <dbReference type="ARBA" id="ARBA00023172"/>
    </source>
</evidence>
<evidence type="ECO:0000313" key="23">
    <source>
        <dbReference type="EMBL" id="ATD66528.1"/>
    </source>
</evidence>
<feature type="domain" description="ATP-dependent DNA ligase family profile" evidence="22">
    <location>
        <begin position="316"/>
        <end position="409"/>
    </location>
</feature>
<dbReference type="CDD" id="cd07906">
    <property type="entry name" value="Adenylation_DNA_ligase_LigD_LigC"/>
    <property type="match status" value="1"/>
</dbReference>
<evidence type="ECO:0000256" key="3">
    <source>
        <dbReference type="ARBA" id="ARBA00022598"/>
    </source>
</evidence>
<dbReference type="Gene3D" id="3.90.920.10">
    <property type="entry name" value="DNA primase, PRIM domain"/>
    <property type="match status" value="1"/>
</dbReference>
<evidence type="ECO:0000256" key="5">
    <source>
        <dbReference type="ARBA" id="ARBA00022695"/>
    </source>
</evidence>
<dbReference type="NCBIfam" id="TIGR02778">
    <property type="entry name" value="ligD_pol"/>
    <property type="match status" value="1"/>
</dbReference>
<dbReference type="AlphaFoldDB" id="A0A290XC19"/>
<dbReference type="Pfam" id="PF04679">
    <property type="entry name" value="DNA_ligase_A_C"/>
    <property type="match status" value="1"/>
</dbReference>
<dbReference type="InterPro" id="IPR012340">
    <property type="entry name" value="NA-bd_OB-fold"/>
</dbReference>
<evidence type="ECO:0000256" key="18">
    <source>
        <dbReference type="ARBA" id="ARBA00023268"/>
    </source>
</evidence>
<dbReference type="CDD" id="cd07971">
    <property type="entry name" value="OBF_DNA_ligase_LigD"/>
    <property type="match status" value="1"/>
</dbReference>
<dbReference type="Gene3D" id="3.30.470.30">
    <property type="entry name" value="DNA ligase/mRNA capping enzyme"/>
    <property type="match status" value="1"/>
</dbReference>
<gene>
    <name evidence="23" type="primary">ligD</name>
    <name evidence="23" type="ORF">CNR27_02880</name>
</gene>
<evidence type="ECO:0000256" key="9">
    <source>
        <dbReference type="ARBA" id="ARBA00022763"/>
    </source>
</evidence>
<proteinExistence type="predicted"/>
<dbReference type="Gene3D" id="3.30.1490.70">
    <property type="match status" value="1"/>
</dbReference>
<dbReference type="SUPFAM" id="SSF56091">
    <property type="entry name" value="DNA ligase/mRNA capping enzyme, catalytic domain"/>
    <property type="match status" value="1"/>
</dbReference>
<evidence type="ECO:0000256" key="20">
    <source>
        <dbReference type="ARBA" id="ARBA00034003"/>
    </source>
</evidence>
<feature type="compositionally biased region" description="Basic and acidic residues" evidence="21">
    <location>
        <begin position="518"/>
        <end position="535"/>
    </location>
</feature>
<evidence type="ECO:0000259" key="22">
    <source>
        <dbReference type="PROSITE" id="PS50160"/>
    </source>
</evidence>
<keyword evidence="12" id="KW-0067">ATP-binding</keyword>
<keyword evidence="6" id="KW-0540">Nuclease</keyword>
<keyword evidence="24" id="KW-1185">Reference proteome</keyword>
<keyword evidence="9" id="KW-0227">DNA damage</keyword>
<dbReference type="SUPFAM" id="SSF50249">
    <property type="entry name" value="Nucleic acid-binding proteins"/>
    <property type="match status" value="1"/>
</dbReference>
<evidence type="ECO:0000256" key="16">
    <source>
        <dbReference type="ARBA" id="ARBA00023204"/>
    </source>
</evidence>
<dbReference type="GO" id="GO:0003910">
    <property type="term" value="F:DNA ligase (ATP) activity"/>
    <property type="evidence" value="ECO:0007669"/>
    <property type="project" value="UniProtKB-EC"/>
</dbReference>
<evidence type="ECO:0000256" key="17">
    <source>
        <dbReference type="ARBA" id="ARBA00023211"/>
    </source>
</evidence>
<evidence type="ECO:0000256" key="13">
    <source>
        <dbReference type="ARBA" id="ARBA00022932"/>
    </source>
</evidence>
<dbReference type="PANTHER" id="PTHR42705:SF2">
    <property type="entry name" value="BIFUNCTIONAL NON-HOMOLOGOUS END JOINING PROTEIN LIGD"/>
    <property type="match status" value="1"/>
</dbReference>
<dbReference type="NCBIfam" id="TIGR02779">
    <property type="entry name" value="NHEJ_ligase_lig"/>
    <property type="match status" value="1"/>
</dbReference>
<keyword evidence="15" id="KW-0233">DNA recombination</keyword>
<keyword evidence="7" id="KW-0479">Metal-binding</keyword>
<reference evidence="24" key="1">
    <citation type="submission" date="2017-09" db="EMBL/GenBank/DDBJ databases">
        <title>Luteimonas liuhanmingii sp.nov., isolated from the intestinal contents of Tibetan Plateau Pika in Yushu, Qinghai Province, China.</title>
        <authorList>
            <person name="Gui Z."/>
        </authorList>
    </citation>
    <scope>NUCLEOTIDE SEQUENCE [LARGE SCALE GENOMIC DNA]</scope>
    <source>
        <strain evidence="24">100111</strain>
    </source>
</reference>
<dbReference type="CDD" id="cd04862">
    <property type="entry name" value="PaeLigD_Pol_like"/>
    <property type="match status" value="1"/>
</dbReference>
<dbReference type="KEGG" id="lum:CNR27_02880"/>
<feature type="region of interest" description="Disordered" evidence="21">
    <location>
        <begin position="169"/>
        <end position="203"/>
    </location>
</feature>
<keyword evidence="5" id="KW-0548">Nucleotidyltransferase</keyword>
<evidence type="ECO:0000256" key="14">
    <source>
        <dbReference type="ARBA" id="ARBA00023125"/>
    </source>
</evidence>
<dbReference type="InterPro" id="IPR012310">
    <property type="entry name" value="DNA_ligase_ATP-dep_cent"/>
</dbReference>
<evidence type="ECO:0000313" key="24">
    <source>
        <dbReference type="Proteomes" id="UP000218968"/>
    </source>
</evidence>
<evidence type="ECO:0000256" key="2">
    <source>
        <dbReference type="ARBA" id="ARBA00012727"/>
    </source>
</evidence>
<dbReference type="PROSITE" id="PS50160">
    <property type="entry name" value="DNA_LIGASE_A3"/>
    <property type="match status" value="1"/>
</dbReference>
<dbReference type="PANTHER" id="PTHR42705">
    <property type="entry name" value="BIFUNCTIONAL NON-HOMOLOGOUS END JOINING PROTEIN LIGD"/>
    <property type="match status" value="1"/>
</dbReference>
<evidence type="ECO:0000256" key="10">
    <source>
        <dbReference type="ARBA" id="ARBA00022801"/>
    </source>
</evidence>
<evidence type="ECO:0000256" key="21">
    <source>
        <dbReference type="SAM" id="MobiDB-lite"/>
    </source>
</evidence>
<dbReference type="EMBL" id="CP023406">
    <property type="protein sequence ID" value="ATD66528.1"/>
    <property type="molecule type" value="Genomic_DNA"/>
</dbReference>
<evidence type="ECO:0000256" key="11">
    <source>
        <dbReference type="ARBA" id="ARBA00022839"/>
    </source>
</evidence>